<accession>A0ABY8CCW6</accession>
<name>A0ABY8CCW6_9ARCH</name>
<evidence type="ECO:0000313" key="2">
    <source>
        <dbReference type="EMBL" id="WEL19048.1"/>
    </source>
</evidence>
<dbReference type="EMBL" id="CP104395">
    <property type="protein sequence ID" value="WEL19048.1"/>
    <property type="molecule type" value="Genomic_DNA"/>
</dbReference>
<organism evidence="2 3">
    <name type="scientific">Candidatus Nanohalococcus occultus</name>
    <dbReference type="NCBI Taxonomy" id="2978047"/>
    <lineage>
        <taxon>Archaea</taxon>
        <taxon>Candidatus Nanohalarchaeota</taxon>
        <taxon>Candidatus Nanohalarchaeota incertae sedis</taxon>
        <taxon>Candidatus Nanohalococcus</taxon>
    </lineage>
</organism>
<proteinExistence type="predicted"/>
<dbReference type="Proteomes" id="UP001218034">
    <property type="component" value="Chromosome"/>
</dbReference>
<keyword evidence="3" id="KW-1185">Reference proteome</keyword>
<sequence>MASIEVRKPENMSDEEARRVAERALKNKNMVSRAVETAKNSEPPNPGNKEGSELCRDLLNDSSSISELSNALESTLKALNQHANVRGAIHTSKSELEEKISELISVCEQLEKPVAQVIVSQLERQEEQIESETSYAEHFMAEKRVVLLENVVYGLKDQNVSEAEEVVAEHKACVRELNDFRDKFVNSSRRDNYNMQIPIHFVSVTSSLLDESKELAKQGDEERARGVIGSSEQFIEAIEGLFTDRRLQEQLSDLNKLRSSNYKLVKK</sequence>
<gene>
    <name evidence="2" type="ORF">SVXNc_0016</name>
</gene>
<dbReference type="GeneID" id="90589451"/>
<protein>
    <submittedName>
        <fullName evidence="2">Uncharacterized protein</fullName>
    </submittedName>
</protein>
<feature type="region of interest" description="Disordered" evidence="1">
    <location>
        <begin position="23"/>
        <end position="52"/>
    </location>
</feature>
<evidence type="ECO:0000313" key="3">
    <source>
        <dbReference type="Proteomes" id="UP001218034"/>
    </source>
</evidence>
<dbReference type="RefSeq" id="WP_347721921.1">
    <property type="nucleotide sequence ID" value="NZ_CP104395.1"/>
</dbReference>
<reference evidence="2 3" key="1">
    <citation type="submission" date="2022-09" db="EMBL/GenBank/DDBJ databases">
        <title>Xylan utilization by haloarchaea-nanohaloarchaea associations.</title>
        <authorList>
            <person name="Yakimov M."/>
        </authorList>
    </citation>
    <scope>NUCLEOTIDE SEQUENCE [LARGE SCALE GENOMIC DNA]</scope>
    <source>
        <strain evidence="2 3">SVXNc</strain>
    </source>
</reference>
<evidence type="ECO:0000256" key="1">
    <source>
        <dbReference type="SAM" id="MobiDB-lite"/>
    </source>
</evidence>